<proteinExistence type="predicted"/>
<keyword evidence="1" id="KW-0812">Transmembrane</keyword>
<feature type="transmembrane region" description="Helical" evidence="1">
    <location>
        <begin position="46"/>
        <end position="75"/>
    </location>
</feature>
<evidence type="ECO:0000313" key="2">
    <source>
        <dbReference type="EMBL" id="RNL88163.1"/>
    </source>
</evidence>
<keyword evidence="3" id="KW-1185">Reference proteome</keyword>
<feature type="transmembrane region" description="Helical" evidence="1">
    <location>
        <begin position="81"/>
        <end position="99"/>
    </location>
</feature>
<evidence type="ECO:0008006" key="4">
    <source>
        <dbReference type="Google" id="ProtNLM"/>
    </source>
</evidence>
<accession>A0ABX9W8S0</accession>
<evidence type="ECO:0000256" key="1">
    <source>
        <dbReference type="SAM" id="Phobius"/>
    </source>
</evidence>
<organism evidence="2 3">
    <name type="scientific">Micromonospora solifontis</name>
    <dbReference type="NCBI Taxonomy" id="2487138"/>
    <lineage>
        <taxon>Bacteria</taxon>
        <taxon>Bacillati</taxon>
        <taxon>Actinomycetota</taxon>
        <taxon>Actinomycetes</taxon>
        <taxon>Micromonosporales</taxon>
        <taxon>Micromonosporaceae</taxon>
        <taxon>Micromonospora</taxon>
    </lineage>
</organism>
<sequence>RFISVDPVFDTDDPQSMTGYAYCSADPVNCVDLDGRFGWKKFFNKVGAVASVASMIPGPIGTIAGVVSAGAYLAAGNRTEALWAIGGAAAALVGAGALVKGARVAVGVAKAAKAISKGARYAAKGARTAARGPKVVREARATERAIRKGMTPKVGPEIASRIARGNRIHAIAKGLSRPL</sequence>
<dbReference type="Gene3D" id="2.180.10.10">
    <property type="entry name" value="RHS repeat-associated core"/>
    <property type="match status" value="1"/>
</dbReference>
<feature type="non-terminal residue" evidence="2">
    <location>
        <position position="1"/>
    </location>
</feature>
<protein>
    <recommendedName>
        <fullName evidence="4">RHS repeat-associated core domain-containing protein</fullName>
    </recommendedName>
</protein>
<keyword evidence="1" id="KW-0472">Membrane</keyword>
<dbReference type="Proteomes" id="UP000280698">
    <property type="component" value="Unassembled WGS sequence"/>
</dbReference>
<dbReference type="EMBL" id="RJLN01000130">
    <property type="protein sequence ID" value="RNL88163.1"/>
    <property type="molecule type" value="Genomic_DNA"/>
</dbReference>
<name>A0ABX9W8S0_9ACTN</name>
<comment type="caution">
    <text evidence="2">The sequence shown here is derived from an EMBL/GenBank/DDBJ whole genome shotgun (WGS) entry which is preliminary data.</text>
</comment>
<keyword evidence="1" id="KW-1133">Transmembrane helix</keyword>
<evidence type="ECO:0000313" key="3">
    <source>
        <dbReference type="Proteomes" id="UP000280698"/>
    </source>
</evidence>
<dbReference type="RefSeq" id="WP_199737245.1">
    <property type="nucleotide sequence ID" value="NZ_JAAHBY010000130.1"/>
</dbReference>
<gene>
    <name evidence="2" type="ORF">EFE23_26135</name>
</gene>
<reference evidence="2 3" key="1">
    <citation type="submission" date="2018-11" db="EMBL/GenBank/DDBJ databases">
        <title>Micromonospora sp. PPF5-17, a new actinomycetes isolated from a hot spring soil.</title>
        <authorList>
            <person name="Thawai C."/>
        </authorList>
    </citation>
    <scope>NUCLEOTIDE SEQUENCE [LARGE SCALE GENOMIC DNA]</scope>
    <source>
        <strain evidence="2 3">PPF5-17</strain>
    </source>
</reference>